<comment type="subcellular location">
    <subcellularLocation>
        <location evidence="1 12">Cell membrane</location>
        <topology evidence="1 12">Multi-pass membrane protein</topology>
    </subcellularLocation>
</comment>
<accession>A0A345E252</accession>
<comment type="similarity">
    <text evidence="2 12">Belongs to the UppP family.</text>
</comment>
<evidence type="ECO:0000256" key="3">
    <source>
        <dbReference type="ARBA" id="ARBA00012374"/>
    </source>
</evidence>
<evidence type="ECO:0000256" key="2">
    <source>
        <dbReference type="ARBA" id="ARBA00010621"/>
    </source>
</evidence>
<protein>
    <recommendedName>
        <fullName evidence="4 12">Undecaprenyl-diphosphatase</fullName>
        <ecNumber evidence="3 12">3.6.1.27</ecNumber>
    </recommendedName>
    <alternativeName>
        <fullName evidence="10 12">Undecaprenyl pyrophosphate phosphatase</fullName>
    </alternativeName>
</protein>
<dbReference type="EC" id="3.6.1.27" evidence="3 12"/>
<evidence type="ECO:0000256" key="5">
    <source>
        <dbReference type="ARBA" id="ARBA00022475"/>
    </source>
</evidence>
<evidence type="ECO:0000256" key="4">
    <source>
        <dbReference type="ARBA" id="ARBA00021581"/>
    </source>
</evidence>
<keyword evidence="9 12" id="KW-0472">Membrane</keyword>
<dbReference type="GO" id="GO:0050380">
    <property type="term" value="F:undecaprenyl-diphosphatase activity"/>
    <property type="evidence" value="ECO:0007669"/>
    <property type="project" value="UniProtKB-UniRule"/>
</dbReference>
<feature type="transmembrane region" description="Helical" evidence="12">
    <location>
        <begin position="84"/>
        <end position="107"/>
    </location>
</feature>
<feature type="transmembrane region" description="Helical" evidence="12">
    <location>
        <begin position="192"/>
        <end position="212"/>
    </location>
</feature>
<dbReference type="PANTHER" id="PTHR30622:SF2">
    <property type="entry name" value="UNDECAPRENYL-DIPHOSPHATASE"/>
    <property type="match status" value="1"/>
</dbReference>
<evidence type="ECO:0000256" key="10">
    <source>
        <dbReference type="ARBA" id="ARBA00032707"/>
    </source>
</evidence>
<dbReference type="GO" id="GO:0005886">
    <property type="term" value="C:plasma membrane"/>
    <property type="evidence" value="ECO:0007669"/>
    <property type="project" value="UniProtKB-SubCell"/>
</dbReference>
<evidence type="ECO:0000256" key="8">
    <source>
        <dbReference type="ARBA" id="ARBA00022989"/>
    </source>
</evidence>
<keyword evidence="7 12" id="KW-0378">Hydrolase</keyword>
<dbReference type="HAMAP" id="MF_01006">
    <property type="entry name" value="Undec_diphosphatase"/>
    <property type="match status" value="1"/>
</dbReference>
<dbReference type="KEGG" id="haj:DU500_07400"/>
<dbReference type="PANTHER" id="PTHR30622">
    <property type="entry name" value="UNDECAPRENYL-DIPHOSPHATASE"/>
    <property type="match status" value="1"/>
</dbReference>
<gene>
    <name evidence="12" type="primary">uppP</name>
    <name evidence="13" type="ORF">DU500_07400</name>
</gene>
<keyword evidence="5 12" id="KW-1003">Cell membrane</keyword>
<evidence type="ECO:0000313" key="13">
    <source>
        <dbReference type="EMBL" id="AXG06274.1"/>
    </source>
</evidence>
<evidence type="ECO:0000256" key="7">
    <source>
        <dbReference type="ARBA" id="ARBA00022801"/>
    </source>
</evidence>
<feature type="transmembrane region" description="Helical" evidence="12">
    <location>
        <begin position="42"/>
        <end position="63"/>
    </location>
</feature>
<dbReference type="Pfam" id="PF02673">
    <property type="entry name" value="BacA"/>
    <property type="match status" value="1"/>
</dbReference>
<dbReference type="InterPro" id="IPR003824">
    <property type="entry name" value="UppP"/>
</dbReference>
<sequence length="270" mass="27827">MDRSLLIAIVVGALQGLFEWLPISSEGNVTIALAWLGTNPEQAVAFALFLHLGTALSATAYYRDDIQEELAVLRTWRPQSAREAGYATTTFLGIATLVSGVVGVAAYLLLEQVVSALTGGAVILAIGILLILTGGFQRLSTAVNRTPRTTPTLWDAVLVGIAQGCAILPGISRSGSTTGVLLLRGYEGPTSFRLSFLLSIPAAIGGGLLAALDTGLAGITFVSGAVALLTAAVVGYLTIDVLMRVVHRVPFWGVCVGLGGLAVGGGLLLL</sequence>
<comment type="function">
    <text evidence="12">Catalyzes the dephosphorylation of undecaprenyl diphosphate (UPP).</text>
</comment>
<keyword evidence="14" id="KW-1185">Reference proteome</keyword>
<evidence type="ECO:0000256" key="1">
    <source>
        <dbReference type="ARBA" id="ARBA00004651"/>
    </source>
</evidence>
<organism evidence="13 14">
    <name type="scientific">Haloplanus rubicundus</name>
    <dbReference type="NCBI Taxonomy" id="1547898"/>
    <lineage>
        <taxon>Archaea</taxon>
        <taxon>Methanobacteriati</taxon>
        <taxon>Methanobacteriota</taxon>
        <taxon>Stenosarchaea group</taxon>
        <taxon>Halobacteria</taxon>
        <taxon>Halobacteriales</taxon>
        <taxon>Haloferacaceae</taxon>
        <taxon>Haloplanus</taxon>
    </lineage>
</organism>
<dbReference type="EMBL" id="CP031150">
    <property type="protein sequence ID" value="AXG06274.1"/>
    <property type="molecule type" value="Genomic_DNA"/>
</dbReference>
<feature type="transmembrane region" description="Helical" evidence="12">
    <location>
        <begin position="251"/>
        <end position="269"/>
    </location>
</feature>
<evidence type="ECO:0000256" key="11">
    <source>
        <dbReference type="ARBA" id="ARBA00047594"/>
    </source>
</evidence>
<feature type="transmembrane region" description="Helical" evidence="12">
    <location>
        <begin position="113"/>
        <end position="132"/>
    </location>
</feature>
<feature type="transmembrane region" description="Helical" evidence="12">
    <location>
        <begin position="219"/>
        <end position="239"/>
    </location>
</feature>
<evidence type="ECO:0000256" key="6">
    <source>
        <dbReference type="ARBA" id="ARBA00022692"/>
    </source>
</evidence>
<name>A0A345E252_9EURY</name>
<reference evidence="13 14" key="1">
    <citation type="submission" date="2018-07" db="EMBL/GenBank/DDBJ databases">
        <title>Genome sequences of Haloplanus sp. CBA1113.</title>
        <authorList>
            <person name="Kim Y.B."/>
            <person name="Roh S.W."/>
        </authorList>
    </citation>
    <scope>NUCLEOTIDE SEQUENCE [LARGE SCALE GENOMIC DNA]</scope>
    <source>
        <strain evidence="13 14">CBA1113</strain>
    </source>
</reference>
<evidence type="ECO:0000256" key="12">
    <source>
        <dbReference type="HAMAP-Rule" id="MF_01006"/>
    </source>
</evidence>
<evidence type="ECO:0000256" key="9">
    <source>
        <dbReference type="ARBA" id="ARBA00023136"/>
    </source>
</evidence>
<dbReference type="AlphaFoldDB" id="A0A345E252"/>
<proteinExistence type="inferred from homology"/>
<keyword evidence="6 12" id="KW-0812">Transmembrane</keyword>
<comment type="catalytic activity">
    <reaction evidence="11 12">
        <text>di-trans,octa-cis-undecaprenyl diphosphate + H2O = di-trans,octa-cis-undecaprenyl phosphate + phosphate + H(+)</text>
        <dbReference type="Rhea" id="RHEA:28094"/>
        <dbReference type="ChEBI" id="CHEBI:15377"/>
        <dbReference type="ChEBI" id="CHEBI:15378"/>
        <dbReference type="ChEBI" id="CHEBI:43474"/>
        <dbReference type="ChEBI" id="CHEBI:58405"/>
        <dbReference type="ChEBI" id="CHEBI:60392"/>
        <dbReference type="EC" id="3.6.1.27"/>
    </reaction>
</comment>
<dbReference type="Proteomes" id="UP000253273">
    <property type="component" value="Chromosome"/>
</dbReference>
<dbReference type="OrthoDB" id="65864at2157"/>
<evidence type="ECO:0000313" key="14">
    <source>
        <dbReference type="Proteomes" id="UP000253273"/>
    </source>
</evidence>
<keyword evidence="8 12" id="KW-1133">Transmembrane helix</keyword>